<proteinExistence type="predicted"/>
<protein>
    <recommendedName>
        <fullName evidence="3">Small CPxCG-related zinc finger protein</fullName>
    </recommendedName>
</protein>
<dbReference type="Proteomes" id="UP001321542">
    <property type="component" value="Chromosome"/>
</dbReference>
<evidence type="ECO:0000313" key="1">
    <source>
        <dbReference type="EMBL" id="BBC39142.1"/>
    </source>
</evidence>
<sequence>MCGDCGTKFTDGRWKAGTAVEWGRGDSHPYLCDDCKARALEASQNRPAQPAAAGRRGLWLTGPLAGAAASPVR</sequence>
<reference evidence="1 2" key="1">
    <citation type="journal article" date="2010" name="ChemBioChem">
        <title>Cloning and characterization of the biosynthetic gene cluster of 16-membered macrolide antibiotic FD-891: involvement of a dual functional cytochrome P450 monooxygenase catalyzing epoxidation and hydroxylation.</title>
        <authorList>
            <person name="Kudo F."/>
            <person name="Motegi A."/>
            <person name="Mizoue K."/>
            <person name="Eguchi T."/>
        </authorList>
    </citation>
    <scope>NUCLEOTIDE SEQUENCE [LARGE SCALE GENOMIC DNA]</scope>
    <source>
        <strain evidence="1 2">A-8890</strain>
    </source>
</reference>
<evidence type="ECO:0008006" key="3">
    <source>
        <dbReference type="Google" id="ProtNLM"/>
    </source>
</evidence>
<name>A0ABM7FSL6_9ACTN</name>
<gene>
    <name evidence="1" type="ORF">SGFS_104360</name>
</gene>
<evidence type="ECO:0000313" key="2">
    <source>
        <dbReference type="Proteomes" id="UP001321542"/>
    </source>
</evidence>
<accession>A0ABM7FSL6</accession>
<reference evidence="1 2" key="2">
    <citation type="journal article" date="2023" name="ChemBioChem">
        <title>Acyltransferase Domain Exchange between Two Independent Type I Polyketide Synthases in the Same Producer Strain of Macrolide Antibiotics.</title>
        <authorList>
            <person name="Kudo F."/>
            <person name="Kishikawa K."/>
            <person name="Tsuboi K."/>
            <person name="Kido T."/>
            <person name="Usui T."/>
            <person name="Hashimoto J."/>
            <person name="Shin-Ya K."/>
            <person name="Miyanaga A."/>
            <person name="Eguchi T."/>
        </authorList>
    </citation>
    <scope>NUCLEOTIDE SEQUENCE [LARGE SCALE GENOMIC DNA]</scope>
    <source>
        <strain evidence="1 2">A-8890</strain>
    </source>
</reference>
<organism evidence="1 2">
    <name type="scientific">Streptomyces graminofaciens</name>
    <dbReference type="NCBI Taxonomy" id="68212"/>
    <lineage>
        <taxon>Bacteria</taxon>
        <taxon>Bacillati</taxon>
        <taxon>Actinomycetota</taxon>
        <taxon>Actinomycetes</taxon>
        <taxon>Kitasatosporales</taxon>
        <taxon>Streptomycetaceae</taxon>
        <taxon>Streptomyces</taxon>
    </lineage>
</organism>
<dbReference type="EMBL" id="AP018448">
    <property type="protein sequence ID" value="BBC39142.1"/>
    <property type="molecule type" value="Genomic_DNA"/>
</dbReference>
<keyword evidence="2" id="KW-1185">Reference proteome</keyword>